<feature type="region of interest" description="Disordered" evidence="1">
    <location>
        <begin position="1"/>
        <end position="26"/>
    </location>
</feature>
<evidence type="ECO:0000313" key="2">
    <source>
        <dbReference type="EMBL" id="CAG8979286.1"/>
    </source>
</evidence>
<name>A0A9N9LVF1_9HELO</name>
<reference evidence="2" key="1">
    <citation type="submission" date="2021-07" db="EMBL/GenBank/DDBJ databases">
        <authorList>
            <person name="Durling M."/>
        </authorList>
    </citation>
    <scope>NUCLEOTIDE SEQUENCE</scope>
</reference>
<organism evidence="2 3">
    <name type="scientific">Hymenoscyphus albidus</name>
    <dbReference type="NCBI Taxonomy" id="595503"/>
    <lineage>
        <taxon>Eukaryota</taxon>
        <taxon>Fungi</taxon>
        <taxon>Dikarya</taxon>
        <taxon>Ascomycota</taxon>
        <taxon>Pezizomycotina</taxon>
        <taxon>Leotiomycetes</taxon>
        <taxon>Helotiales</taxon>
        <taxon>Helotiaceae</taxon>
        <taxon>Hymenoscyphus</taxon>
    </lineage>
</organism>
<accession>A0A9N9LVF1</accession>
<sequence length="557" mass="64525">MRQPFSLKQPLAQQYRHGRDTQIPSPGAINRPLTHWEIELAQHARNEQRRIFGGFTLRQLEDLGCWDKPDAKLNDLTCPISPVFQRSQWRSTIPSGDPEQQIIDIDDEFPWLFEFICGPWTHETSDGLKKRVGSSLERPSKGHYTFGAPRRRPQSAADPPRKTVENSREEYRNMLRAMEDIATFQFVRSAEAKDPESRFATSAWVTQDQYGRGTIHIPEWLVNPLISSTLTASEKAHHQFSVASTLTQELMFYNEEYISEDWLSWKRTQPDFPGLELLRYPDKYGKGSVHTHFPTPTWHLENISQQEFWNVHVKSLGKEALRIPRIYGTREIREGVNEYTRGRDWDEMTRGLGPDYSVPPPPLNATATEKWKYEQRCRSIHGLLRSYLGRQKERMREAKLEDAIDAYSKSDSNTLRKLLADLPLLDDPSINIQISTLLWLFFMGSEHKEEREIPMKEGKRAKKSLVWFMTEAFPALKDKKIEEILDQPTSTITALLIRLAEILKIGRHITAQDYIEGIWKKVFAVFDNMESDNESSDSESDSEEDPMDVGDPMDIDN</sequence>
<dbReference type="AlphaFoldDB" id="A0A9N9LVF1"/>
<keyword evidence="3" id="KW-1185">Reference proteome</keyword>
<dbReference type="OrthoDB" id="10254945at2759"/>
<evidence type="ECO:0000256" key="1">
    <source>
        <dbReference type="SAM" id="MobiDB-lite"/>
    </source>
</evidence>
<dbReference type="EMBL" id="CAJVRM010000305">
    <property type="protein sequence ID" value="CAG8979286.1"/>
    <property type="molecule type" value="Genomic_DNA"/>
</dbReference>
<feature type="region of interest" description="Disordered" evidence="1">
    <location>
        <begin position="131"/>
        <end position="167"/>
    </location>
</feature>
<proteinExistence type="predicted"/>
<dbReference type="Proteomes" id="UP000701801">
    <property type="component" value="Unassembled WGS sequence"/>
</dbReference>
<evidence type="ECO:0000313" key="3">
    <source>
        <dbReference type="Proteomes" id="UP000701801"/>
    </source>
</evidence>
<gene>
    <name evidence="2" type="ORF">HYALB_00013463</name>
</gene>
<feature type="region of interest" description="Disordered" evidence="1">
    <location>
        <begin position="530"/>
        <end position="557"/>
    </location>
</feature>
<protein>
    <submittedName>
        <fullName evidence="2">Uncharacterized protein</fullName>
    </submittedName>
</protein>
<comment type="caution">
    <text evidence="2">The sequence shown here is derived from an EMBL/GenBank/DDBJ whole genome shotgun (WGS) entry which is preliminary data.</text>
</comment>